<dbReference type="SUPFAM" id="SSF54427">
    <property type="entry name" value="NTF2-like"/>
    <property type="match status" value="1"/>
</dbReference>
<accession>A0A1G7TSS5</accession>
<gene>
    <name evidence="2" type="ORF">SAMN05216377_111110</name>
</gene>
<dbReference type="Pfam" id="PF13577">
    <property type="entry name" value="SnoaL_4"/>
    <property type="match status" value="1"/>
</dbReference>
<dbReference type="AlphaFoldDB" id="A0A1G7TSS5"/>
<evidence type="ECO:0000259" key="1">
    <source>
        <dbReference type="Pfam" id="PF13577"/>
    </source>
</evidence>
<dbReference type="STRING" id="366584.SAMN05216377_111110"/>
<dbReference type="InterPro" id="IPR032710">
    <property type="entry name" value="NTF2-like_dom_sf"/>
</dbReference>
<sequence length="171" mass="19099">MSTEPVPTSWHDHAPSVPGGALDPLTRLEVIEDVRYLKATYLRLLDTQRWEELVALFVDDATFVLETSTEPVVLHGVAPWLANLRRTLSGGTTVHQVHQAEIDVVDANSAGARWAMTDYVVPSPATGRPPFYGHGHYTETYRRIDGTWRITSLELTRLMLDHPAFTLVPQG</sequence>
<proteinExistence type="predicted"/>
<reference evidence="2 3" key="1">
    <citation type="submission" date="2016-10" db="EMBL/GenBank/DDBJ databases">
        <authorList>
            <person name="de Groot N.N."/>
        </authorList>
    </citation>
    <scope>NUCLEOTIDE SEQUENCE [LARGE SCALE GENOMIC DNA]</scope>
    <source>
        <strain evidence="2 3">CGMCC 4.3143</strain>
    </source>
</reference>
<feature type="domain" description="SnoaL-like" evidence="1">
    <location>
        <begin position="27"/>
        <end position="153"/>
    </location>
</feature>
<dbReference type="OrthoDB" id="4941530at2"/>
<name>A0A1G7TSS5_PSEOR</name>
<dbReference type="InterPro" id="IPR037401">
    <property type="entry name" value="SnoaL-like"/>
</dbReference>
<dbReference type="CDD" id="cd00531">
    <property type="entry name" value="NTF2_like"/>
    <property type="match status" value="1"/>
</dbReference>
<dbReference type="RefSeq" id="WP_093086017.1">
    <property type="nucleotide sequence ID" value="NZ_FNBE01000011.1"/>
</dbReference>
<organism evidence="2 3">
    <name type="scientific">Pseudonocardia oroxyli</name>
    <dbReference type="NCBI Taxonomy" id="366584"/>
    <lineage>
        <taxon>Bacteria</taxon>
        <taxon>Bacillati</taxon>
        <taxon>Actinomycetota</taxon>
        <taxon>Actinomycetes</taxon>
        <taxon>Pseudonocardiales</taxon>
        <taxon>Pseudonocardiaceae</taxon>
        <taxon>Pseudonocardia</taxon>
    </lineage>
</organism>
<dbReference type="Proteomes" id="UP000198967">
    <property type="component" value="Unassembled WGS sequence"/>
</dbReference>
<protein>
    <submittedName>
        <fullName evidence="2">SnoaL-like domain-containing protein</fullName>
    </submittedName>
</protein>
<dbReference type="EMBL" id="FNBE01000011">
    <property type="protein sequence ID" value="SDG37729.1"/>
    <property type="molecule type" value="Genomic_DNA"/>
</dbReference>
<evidence type="ECO:0000313" key="2">
    <source>
        <dbReference type="EMBL" id="SDG37729.1"/>
    </source>
</evidence>
<evidence type="ECO:0000313" key="3">
    <source>
        <dbReference type="Proteomes" id="UP000198967"/>
    </source>
</evidence>
<dbReference type="Gene3D" id="3.10.450.50">
    <property type="match status" value="1"/>
</dbReference>
<keyword evidence="3" id="KW-1185">Reference proteome</keyword>